<dbReference type="GO" id="GO:0003677">
    <property type="term" value="F:DNA binding"/>
    <property type="evidence" value="ECO:0007669"/>
    <property type="project" value="UniProtKB-KW"/>
</dbReference>
<dbReference type="InterPro" id="IPR050707">
    <property type="entry name" value="HTH_MetabolicPath_Reg"/>
</dbReference>
<proteinExistence type="predicted"/>
<dbReference type="PANTHER" id="PTHR30136:SF24">
    <property type="entry name" value="HTH-TYPE TRANSCRIPTIONAL REPRESSOR ALLR"/>
    <property type="match status" value="1"/>
</dbReference>
<feature type="domain" description="HTH iclR-type" evidence="5">
    <location>
        <begin position="28"/>
        <end position="90"/>
    </location>
</feature>
<dbReference type="Pfam" id="PF09339">
    <property type="entry name" value="HTH_IclR"/>
    <property type="match status" value="1"/>
</dbReference>
<name>A0A1X7DJ62_9PROT</name>
<evidence type="ECO:0000259" key="5">
    <source>
        <dbReference type="PROSITE" id="PS51077"/>
    </source>
</evidence>
<dbReference type="PROSITE" id="PS51078">
    <property type="entry name" value="ICLR_ED"/>
    <property type="match status" value="1"/>
</dbReference>
<organism evidence="7 8">
    <name type="scientific">Azospirillum oryzae</name>
    <dbReference type="NCBI Taxonomy" id="286727"/>
    <lineage>
        <taxon>Bacteria</taxon>
        <taxon>Pseudomonadati</taxon>
        <taxon>Pseudomonadota</taxon>
        <taxon>Alphaproteobacteria</taxon>
        <taxon>Rhodospirillales</taxon>
        <taxon>Azospirillaceae</taxon>
        <taxon>Azospirillum</taxon>
    </lineage>
</organism>
<dbReference type="PANTHER" id="PTHR30136">
    <property type="entry name" value="HELIX-TURN-HELIX TRANSCRIPTIONAL REGULATOR, ICLR FAMILY"/>
    <property type="match status" value="1"/>
</dbReference>
<dbReference type="GO" id="GO:0003700">
    <property type="term" value="F:DNA-binding transcription factor activity"/>
    <property type="evidence" value="ECO:0007669"/>
    <property type="project" value="TreeGrafter"/>
</dbReference>
<keyword evidence="2" id="KW-0238">DNA-binding</keyword>
<evidence type="ECO:0000259" key="6">
    <source>
        <dbReference type="PROSITE" id="PS51078"/>
    </source>
</evidence>
<dbReference type="InterPro" id="IPR014757">
    <property type="entry name" value="Tscrpt_reg_IclR_C"/>
</dbReference>
<dbReference type="InterPro" id="IPR036388">
    <property type="entry name" value="WH-like_DNA-bd_sf"/>
</dbReference>
<protein>
    <submittedName>
        <fullName evidence="7">Transcriptional regulator, IclR family</fullName>
    </submittedName>
</protein>
<feature type="region of interest" description="Disordered" evidence="4">
    <location>
        <begin position="1"/>
        <end position="24"/>
    </location>
</feature>
<dbReference type="EMBL" id="FXAK01000001">
    <property type="protein sequence ID" value="SMF16632.1"/>
    <property type="molecule type" value="Genomic_DNA"/>
</dbReference>
<dbReference type="Gene3D" id="3.30.450.40">
    <property type="match status" value="1"/>
</dbReference>
<dbReference type="InterPro" id="IPR036390">
    <property type="entry name" value="WH_DNA-bd_sf"/>
</dbReference>
<dbReference type="Gene3D" id="1.10.10.10">
    <property type="entry name" value="Winged helix-like DNA-binding domain superfamily/Winged helix DNA-binding domain"/>
    <property type="match status" value="1"/>
</dbReference>
<evidence type="ECO:0000313" key="7">
    <source>
        <dbReference type="EMBL" id="SMF16632.1"/>
    </source>
</evidence>
<evidence type="ECO:0000256" key="2">
    <source>
        <dbReference type="ARBA" id="ARBA00023125"/>
    </source>
</evidence>
<dbReference type="GO" id="GO:0045892">
    <property type="term" value="P:negative regulation of DNA-templated transcription"/>
    <property type="evidence" value="ECO:0007669"/>
    <property type="project" value="TreeGrafter"/>
</dbReference>
<feature type="domain" description="IclR-ED" evidence="6">
    <location>
        <begin position="91"/>
        <end position="274"/>
    </location>
</feature>
<dbReference type="PROSITE" id="PS51077">
    <property type="entry name" value="HTH_ICLR"/>
    <property type="match status" value="1"/>
</dbReference>
<sequence>MRDIHKGLERMDTEQDDNQGTEKNGLSVRAVSRALAVLRSFYQEGPTLTLTEVATAAKLDKGTARRILLTLVQDGFAVFDAQSQKYSLGLEILKLAGAVPERRDLRQIASTILSRLAKTTGSTVFLSVYHDGSAVCLDQFHSDRSVEVRWWIVGGQLPMNCGAAPRVLLAYLPETEVDRVLARGTTRLTPHTTTDPRQLAKELEEVRGRGWSVAVDDVIEGLAAIAMPLFDPDGRLVAAVSLTGLTPHIVRNGQPNFLEEMREAVREISANLYSLSAPPLHRAARAQSAIGG</sequence>
<dbReference type="STRING" id="286727.SAMN02982917_0616"/>
<dbReference type="InterPro" id="IPR005471">
    <property type="entry name" value="Tscrpt_reg_IclR_N"/>
</dbReference>
<dbReference type="SMART" id="SM00346">
    <property type="entry name" value="HTH_ICLR"/>
    <property type="match status" value="1"/>
</dbReference>
<dbReference type="Proteomes" id="UP000192936">
    <property type="component" value="Unassembled WGS sequence"/>
</dbReference>
<dbReference type="SUPFAM" id="SSF46785">
    <property type="entry name" value="Winged helix' DNA-binding domain"/>
    <property type="match status" value="1"/>
</dbReference>
<dbReference type="InterPro" id="IPR029016">
    <property type="entry name" value="GAF-like_dom_sf"/>
</dbReference>
<dbReference type="Pfam" id="PF01614">
    <property type="entry name" value="IclR_C"/>
    <property type="match status" value="1"/>
</dbReference>
<dbReference type="SUPFAM" id="SSF55781">
    <property type="entry name" value="GAF domain-like"/>
    <property type="match status" value="1"/>
</dbReference>
<reference evidence="7 8" key="1">
    <citation type="submission" date="2017-04" db="EMBL/GenBank/DDBJ databases">
        <authorList>
            <person name="Afonso C.L."/>
            <person name="Miller P.J."/>
            <person name="Scott M.A."/>
            <person name="Spackman E."/>
            <person name="Goraichik I."/>
            <person name="Dimitrov K.M."/>
            <person name="Suarez D.L."/>
            <person name="Swayne D.E."/>
        </authorList>
    </citation>
    <scope>NUCLEOTIDE SEQUENCE [LARGE SCALE GENOMIC DNA]</scope>
    <source>
        <strain evidence="7 8">A2P</strain>
    </source>
</reference>
<evidence type="ECO:0000256" key="1">
    <source>
        <dbReference type="ARBA" id="ARBA00023015"/>
    </source>
</evidence>
<feature type="compositionally biased region" description="Basic and acidic residues" evidence="4">
    <location>
        <begin position="1"/>
        <end position="13"/>
    </location>
</feature>
<accession>A0A1X7DJ62</accession>
<evidence type="ECO:0000313" key="8">
    <source>
        <dbReference type="Proteomes" id="UP000192936"/>
    </source>
</evidence>
<evidence type="ECO:0000256" key="4">
    <source>
        <dbReference type="SAM" id="MobiDB-lite"/>
    </source>
</evidence>
<dbReference type="AlphaFoldDB" id="A0A1X7DJ62"/>
<gene>
    <name evidence="7" type="ORF">SAMN02982917_0616</name>
</gene>
<keyword evidence="1" id="KW-0805">Transcription regulation</keyword>
<keyword evidence="3" id="KW-0804">Transcription</keyword>
<evidence type="ECO:0000256" key="3">
    <source>
        <dbReference type="ARBA" id="ARBA00023163"/>
    </source>
</evidence>